<dbReference type="SUPFAM" id="SSF54427">
    <property type="entry name" value="NTF2-like"/>
    <property type="match status" value="1"/>
</dbReference>
<evidence type="ECO:0000256" key="4">
    <source>
        <dbReference type="ARBA" id="ARBA00023082"/>
    </source>
</evidence>
<evidence type="ECO:0000256" key="2">
    <source>
        <dbReference type="ARBA" id="ARBA00011344"/>
    </source>
</evidence>
<proteinExistence type="inferred from homology"/>
<evidence type="ECO:0000256" key="5">
    <source>
        <dbReference type="ARBA" id="ARBA00023163"/>
    </source>
</evidence>
<evidence type="ECO:0000313" key="8">
    <source>
        <dbReference type="EMBL" id="MBB2499875.1"/>
    </source>
</evidence>
<dbReference type="Gene3D" id="1.10.1740.10">
    <property type="match status" value="1"/>
</dbReference>
<reference evidence="8 9" key="1">
    <citation type="submission" date="2020-08" db="EMBL/GenBank/DDBJ databases">
        <title>Amycolatopsis echigonensis JCM 21831.</title>
        <authorList>
            <person name="Tedsree N."/>
            <person name="Kuncharoen N."/>
            <person name="Likhitwitayawuid K."/>
            <person name="Tanasupawat S."/>
        </authorList>
    </citation>
    <scope>NUCLEOTIDE SEQUENCE [LARGE SCALE GENOMIC DNA]</scope>
    <source>
        <strain evidence="8 9">JCM 21831</strain>
    </source>
</reference>
<gene>
    <name evidence="8" type="ORF">H5411_12160</name>
</gene>
<dbReference type="PANTHER" id="PTHR30173:SF36">
    <property type="entry name" value="ECF RNA POLYMERASE SIGMA FACTOR SIGJ"/>
    <property type="match status" value="1"/>
</dbReference>
<dbReference type="GO" id="GO:0003899">
    <property type="term" value="F:DNA-directed RNA polymerase activity"/>
    <property type="evidence" value="ECO:0007669"/>
    <property type="project" value="UniProtKB-EC"/>
</dbReference>
<dbReference type="EC" id="2.7.7.6" evidence="8"/>
<keyword evidence="4" id="KW-0731">Sigma factor</keyword>
<dbReference type="NCBIfam" id="NF006089">
    <property type="entry name" value="PRK08241.1"/>
    <property type="match status" value="1"/>
</dbReference>
<dbReference type="Proteomes" id="UP000550260">
    <property type="component" value="Unassembled WGS sequence"/>
</dbReference>
<name>A0A8E2B2Y7_9PSEU</name>
<dbReference type="InterPro" id="IPR013325">
    <property type="entry name" value="RNA_pol_sigma_r2"/>
</dbReference>
<protein>
    <submittedName>
        <fullName evidence="8">RNA polymerase subunit sigma-70</fullName>
        <ecNumber evidence="8">2.7.7.6</ecNumber>
    </submittedName>
</protein>
<comment type="similarity">
    <text evidence="1">Belongs to the sigma-70 factor family. ECF subfamily.</text>
</comment>
<dbReference type="SUPFAM" id="SSF88659">
    <property type="entry name" value="Sigma3 and sigma4 domains of RNA polymerase sigma factors"/>
    <property type="match status" value="1"/>
</dbReference>
<dbReference type="GO" id="GO:0006352">
    <property type="term" value="P:DNA-templated transcription initiation"/>
    <property type="evidence" value="ECO:0007669"/>
    <property type="project" value="InterPro"/>
</dbReference>
<dbReference type="NCBIfam" id="TIGR02960">
    <property type="entry name" value="SigX5"/>
    <property type="match status" value="1"/>
</dbReference>
<dbReference type="InterPro" id="IPR052704">
    <property type="entry name" value="ECF_Sigma-70_Domain"/>
</dbReference>
<dbReference type="InterPro" id="IPR007627">
    <property type="entry name" value="RNA_pol_sigma70_r2"/>
</dbReference>
<dbReference type="SUPFAM" id="SSF88946">
    <property type="entry name" value="Sigma2 domain of RNA polymerase sigma factors"/>
    <property type="match status" value="1"/>
</dbReference>
<evidence type="ECO:0000313" key="9">
    <source>
        <dbReference type="Proteomes" id="UP000550260"/>
    </source>
</evidence>
<dbReference type="NCBIfam" id="TIGR02937">
    <property type="entry name" value="sigma70-ECF"/>
    <property type="match status" value="1"/>
</dbReference>
<dbReference type="Pfam" id="PF08281">
    <property type="entry name" value="Sigma70_r4_2"/>
    <property type="match status" value="1"/>
</dbReference>
<evidence type="ECO:0000259" key="6">
    <source>
        <dbReference type="Pfam" id="PF04542"/>
    </source>
</evidence>
<keyword evidence="3" id="KW-0805">Transcription regulation</keyword>
<dbReference type="GO" id="GO:0016987">
    <property type="term" value="F:sigma factor activity"/>
    <property type="evidence" value="ECO:0007669"/>
    <property type="project" value="UniProtKB-KW"/>
</dbReference>
<dbReference type="InterPro" id="IPR032710">
    <property type="entry name" value="NTF2-like_dom_sf"/>
</dbReference>
<dbReference type="CDD" id="cd06171">
    <property type="entry name" value="Sigma70_r4"/>
    <property type="match status" value="1"/>
</dbReference>
<feature type="domain" description="RNA polymerase sigma factor 70 region 4 type 2" evidence="7">
    <location>
        <begin position="119"/>
        <end position="171"/>
    </location>
</feature>
<keyword evidence="5" id="KW-0804">Transcription</keyword>
<sequence>MAAVDTGPVTDFERAAAPLRGELLAHSYRLLGSWHEAEDAVQETYLRGWRAWDGFEERSSVRTWLHRIATNVCLNAARDRGRRALPSGIGAPADDAQPDVLPPETWIEPFPGDRADLRLALIAAMQTLPPAQRAVLLLREVLAFPAAEVAEMMDMSVAAVKSSLQRARARLAEVESGPEDVVEPSSPQARRLLDAYVTAFESADVSGLTNVLRADATLELLPSRTWFKGMGDCSQVFAAAVGSPGDWRMDRAVVNGQPAAVVRWQGKPFGVAVLDVRRDGIAGVTVFDDPALVERIKVAPSSAWPPASPPPPAPKN</sequence>
<dbReference type="PANTHER" id="PTHR30173">
    <property type="entry name" value="SIGMA 19 FACTOR"/>
    <property type="match status" value="1"/>
</dbReference>
<dbReference type="Gene3D" id="3.10.450.50">
    <property type="match status" value="1"/>
</dbReference>
<organism evidence="8 9">
    <name type="scientific">Amycolatopsis echigonensis</name>
    <dbReference type="NCBI Taxonomy" id="2576905"/>
    <lineage>
        <taxon>Bacteria</taxon>
        <taxon>Bacillati</taxon>
        <taxon>Actinomycetota</taxon>
        <taxon>Actinomycetes</taxon>
        <taxon>Pseudonocardiales</taxon>
        <taxon>Pseudonocardiaceae</taxon>
        <taxon>Amycolatopsis</taxon>
    </lineage>
</organism>
<feature type="domain" description="RNA polymerase sigma-70 region 2" evidence="6">
    <location>
        <begin position="21"/>
        <end position="83"/>
    </location>
</feature>
<dbReference type="AlphaFoldDB" id="A0A8E2B2Y7"/>
<keyword evidence="8" id="KW-0808">Transferase</keyword>
<evidence type="ECO:0000256" key="3">
    <source>
        <dbReference type="ARBA" id="ARBA00023015"/>
    </source>
</evidence>
<dbReference type="InterPro" id="IPR013249">
    <property type="entry name" value="RNA_pol_sigma70_r4_t2"/>
</dbReference>
<dbReference type="InterPro" id="IPR014284">
    <property type="entry name" value="RNA_pol_sigma-70_dom"/>
</dbReference>
<dbReference type="InterPro" id="IPR014305">
    <property type="entry name" value="RNA_pol_sigma-G_actinobac"/>
</dbReference>
<comment type="subunit">
    <text evidence="2">Interacts transiently with the RNA polymerase catalytic core formed by RpoA, RpoB, RpoC and RpoZ (2 alpha, 1 beta, 1 beta' and 1 omega subunit) to form the RNA polymerase holoenzyme that can initiate transcription.</text>
</comment>
<dbReference type="EMBL" id="JACJHR010000013">
    <property type="protein sequence ID" value="MBB2499875.1"/>
    <property type="molecule type" value="Genomic_DNA"/>
</dbReference>
<keyword evidence="8" id="KW-0548">Nucleotidyltransferase</keyword>
<dbReference type="InterPro" id="IPR036388">
    <property type="entry name" value="WH-like_DNA-bd_sf"/>
</dbReference>
<dbReference type="GO" id="GO:0003677">
    <property type="term" value="F:DNA binding"/>
    <property type="evidence" value="ECO:0007669"/>
    <property type="project" value="InterPro"/>
</dbReference>
<dbReference type="Gene3D" id="1.10.10.10">
    <property type="entry name" value="Winged helix-like DNA-binding domain superfamily/Winged helix DNA-binding domain"/>
    <property type="match status" value="1"/>
</dbReference>
<evidence type="ECO:0000259" key="7">
    <source>
        <dbReference type="Pfam" id="PF08281"/>
    </source>
</evidence>
<dbReference type="InterPro" id="IPR013324">
    <property type="entry name" value="RNA_pol_sigma_r3/r4-like"/>
</dbReference>
<evidence type="ECO:0000256" key="1">
    <source>
        <dbReference type="ARBA" id="ARBA00010641"/>
    </source>
</evidence>
<accession>A0A8E2B2Y7</accession>
<comment type="caution">
    <text evidence="8">The sequence shown here is derived from an EMBL/GenBank/DDBJ whole genome shotgun (WGS) entry which is preliminary data.</text>
</comment>
<dbReference type="Pfam" id="PF04542">
    <property type="entry name" value="Sigma70_r2"/>
    <property type="match status" value="1"/>
</dbReference>